<evidence type="ECO:0000313" key="2">
    <source>
        <dbReference type="EMBL" id="QIS07759.1"/>
    </source>
</evidence>
<dbReference type="InterPro" id="IPR036271">
    <property type="entry name" value="Tet_transcr_reg_TetR-rel_C_sf"/>
</dbReference>
<dbReference type="EMBL" id="CP046171">
    <property type="protein sequence ID" value="QIS07759.1"/>
    <property type="molecule type" value="Genomic_DNA"/>
</dbReference>
<feature type="compositionally biased region" description="Polar residues" evidence="1">
    <location>
        <begin position="180"/>
        <end position="190"/>
    </location>
</feature>
<organism evidence="2 3">
    <name type="scientific">Nocardia brasiliensis</name>
    <dbReference type="NCBI Taxonomy" id="37326"/>
    <lineage>
        <taxon>Bacteria</taxon>
        <taxon>Bacillati</taxon>
        <taxon>Actinomycetota</taxon>
        <taxon>Actinomycetes</taxon>
        <taxon>Mycobacteriales</taxon>
        <taxon>Nocardiaceae</taxon>
        <taxon>Nocardia</taxon>
    </lineage>
</organism>
<protein>
    <submittedName>
        <fullName evidence="2">Uncharacterized protein</fullName>
    </submittedName>
</protein>
<proteinExistence type="predicted"/>
<reference evidence="2 3" key="1">
    <citation type="journal article" date="2019" name="ACS Chem. Biol.">
        <title>Identification and Mobilization of a Cryptic Antibiotic Biosynthesis Gene Locus from a Human-Pathogenic Nocardia Isolate.</title>
        <authorList>
            <person name="Herisse M."/>
            <person name="Ishida K."/>
            <person name="Porter J.L."/>
            <person name="Howden B."/>
            <person name="Hertweck C."/>
            <person name="Stinear T.P."/>
            <person name="Pidot S.J."/>
        </authorList>
    </citation>
    <scope>NUCLEOTIDE SEQUENCE [LARGE SCALE GENOMIC DNA]</scope>
    <source>
        <strain evidence="2 3">AUSMDU00024985</strain>
    </source>
</reference>
<dbReference type="SUPFAM" id="SSF48498">
    <property type="entry name" value="Tetracyclin repressor-like, C-terminal domain"/>
    <property type="match status" value="1"/>
</dbReference>
<accession>A0A6G9Y3G5</accession>
<gene>
    <name evidence="2" type="ORF">F5X71_28480</name>
</gene>
<feature type="region of interest" description="Disordered" evidence="1">
    <location>
        <begin position="161"/>
        <end position="190"/>
    </location>
</feature>
<evidence type="ECO:0000256" key="1">
    <source>
        <dbReference type="SAM" id="MobiDB-lite"/>
    </source>
</evidence>
<name>A0A6G9Y3G5_NOCBR</name>
<dbReference type="Proteomes" id="UP000501705">
    <property type="component" value="Chromosome"/>
</dbReference>
<dbReference type="AlphaFoldDB" id="A0A6G9Y3G5"/>
<dbReference type="Gene3D" id="1.10.357.10">
    <property type="entry name" value="Tetracycline Repressor, domain 2"/>
    <property type="match status" value="1"/>
</dbReference>
<sequence length="190" mass="20789">MAGPRRQASALPKISDLEPSQVTCRFCCGAADFAQGGFISEAERMAELLAHVVTRAVEPRVTQVEHVLHQLIERGAVRADIDTRTIATMVFGAFLRGDAAARQPARTAHHHPLARPHHPLLTAPQCASSTHRVRGDSVRTLSVLPSRHVVVPGLDFEPRRRKQARCLGPPTSVRTPARSRPTTHSLAAYR</sequence>
<evidence type="ECO:0000313" key="3">
    <source>
        <dbReference type="Proteomes" id="UP000501705"/>
    </source>
</evidence>